<dbReference type="OrthoDB" id="4090074at2759"/>
<dbReference type="InParanoid" id="A0A136JJ43"/>
<proteinExistence type="predicted"/>
<dbReference type="AlphaFoldDB" id="A0A136JJ43"/>
<evidence type="ECO:0000313" key="4">
    <source>
        <dbReference type="EMBL" id="KXJ97170.1"/>
    </source>
</evidence>
<dbReference type="GO" id="GO:0070860">
    <property type="term" value="C:RNA polymerase I core factor complex"/>
    <property type="evidence" value="ECO:0007669"/>
    <property type="project" value="TreeGrafter"/>
</dbReference>
<evidence type="ECO:0000259" key="3">
    <source>
        <dbReference type="Pfam" id="PF20639"/>
    </source>
</evidence>
<keyword evidence="5" id="KW-1185">Reference proteome</keyword>
<feature type="region of interest" description="Disordered" evidence="1">
    <location>
        <begin position="918"/>
        <end position="983"/>
    </location>
</feature>
<dbReference type="Proteomes" id="UP000070501">
    <property type="component" value="Unassembled WGS sequence"/>
</dbReference>
<dbReference type="EMBL" id="KQ964245">
    <property type="protein sequence ID" value="KXJ97170.1"/>
    <property type="molecule type" value="Genomic_DNA"/>
</dbReference>
<name>A0A136JJ43_9PEZI</name>
<dbReference type="GO" id="GO:0001179">
    <property type="term" value="F:RNA polymerase I general transcription initiation factor binding"/>
    <property type="evidence" value="ECO:0007669"/>
    <property type="project" value="TreeGrafter"/>
</dbReference>
<protein>
    <submittedName>
        <fullName evidence="4">RNA polymerase I-specific transcription-initiation factor-domain-containing protein</fullName>
    </submittedName>
</protein>
<evidence type="ECO:0000256" key="1">
    <source>
        <dbReference type="SAM" id="MobiDB-lite"/>
    </source>
</evidence>
<dbReference type="GO" id="GO:0042790">
    <property type="term" value="P:nucleolar large rRNA transcription by RNA polymerase I"/>
    <property type="evidence" value="ECO:0007669"/>
    <property type="project" value="TreeGrafter"/>
</dbReference>
<evidence type="ECO:0000259" key="2">
    <source>
        <dbReference type="Pfam" id="PF10214"/>
    </source>
</evidence>
<dbReference type="InterPro" id="IPR048536">
    <property type="entry name" value="Rrn6_K-rich"/>
</dbReference>
<dbReference type="PANTHER" id="PTHR28221">
    <property type="entry name" value="RNA POLYMERASE I-SPECIFIC TRANSCRIPTION INITIATION FACTOR RRN6"/>
    <property type="match status" value="1"/>
</dbReference>
<feature type="compositionally biased region" description="Polar residues" evidence="1">
    <location>
        <begin position="934"/>
        <end position="965"/>
    </location>
</feature>
<dbReference type="Pfam" id="PF20639">
    <property type="entry name" value="Rrn6_K-rich"/>
    <property type="match status" value="1"/>
</dbReference>
<dbReference type="GO" id="GO:0003743">
    <property type="term" value="F:translation initiation factor activity"/>
    <property type="evidence" value="ECO:0007669"/>
    <property type="project" value="UniProtKB-KW"/>
</dbReference>
<dbReference type="InterPro" id="IPR019350">
    <property type="entry name" value="RNA_pol_I-sp_TIF_RRN6-like"/>
</dbReference>
<dbReference type="STRING" id="196109.A0A136JJ43"/>
<organism evidence="4 5">
    <name type="scientific">Microdochium bolleyi</name>
    <dbReference type="NCBI Taxonomy" id="196109"/>
    <lineage>
        <taxon>Eukaryota</taxon>
        <taxon>Fungi</taxon>
        <taxon>Dikarya</taxon>
        <taxon>Ascomycota</taxon>
        <taxon>Pezizomycotina</taxon>
        <taxon>Sordariomycetes</taxon>
        <taxon>Xylariomycetidae</taxon>
        <taxon>Xylariales</taxon>
        <taxon>Microdochiaceae</taxon>
        <taxon>Microdochium</taxon>
    </lineage>
</organism>
<sequence>MTDQRLPRDSYLGHAGRLSLRPLELATKAEDCVWHSSRDHSQHGLSVKRLSAAGPSGEAKALDTQGEHHDSWKVSKKQNAWLGKHHPEARLGAVESTHRLLSEVNRQPNVFGNDLSFQPLVATGELMDYTEPSAPKAVPLLAEVIGTGHSAIRLTAMTQDEWQCSADENIFVFPATLAASTRVEISPAVGPVRSLKCVVDSKPYDSMRILLAQWDTETRLFVPEVLKTARDIGLHVDSMASRISPNCAVKISREDTGGRNHQDVAFNCGTKWKQPQLALVDDQGSWTVWELPALRTRAHRRLKPKVIRRGNIEQGAPDGARMPSASSEWHTVAWVGSSDGAMADLDDDDYEDNLDKPLPVLSFLSHSTSLLLCNAKTAKVFDLNKDSFLSALSLTSTDPFDRILETRVLPNDPNYVFAVTTRAVYVLRLTSIVGHDLSKPDKGWFILSCLPHFRSPLSDSVRLSVTAAPKAAGKRGFLLLLYSKGSESMDLLYLTVQKQDPLRVGWRREVMVSSPGLQCAWLQPVAALFGSAKSRSVFARGVAAGHNRFYQLYQACDKGTVQQSLFSVSTNSSRVQRQPTFVKVESEPRDIKETTKSGRRVATRFIVPDNEESFQNAIRTDFEAPYLAQEPADLMPIARFLGPILDFFQTSDFPITENQVPPNPFDPVHEQIEDAAAAGSLPASTVLELIRDFHVPADMLTATDEWNTEIELLKHSDSRIRTSDLLRPDSNIGKAASLHDLVGKLRELAGAVTPSYHDDDEAGQGLQNPERKIACDLYLSSIGFCLATPNGHESQYFAPDHELWSQSQEIASSSQLSIDARSSQSEPGMSQTLTNVNEEDPAMRLIRSCTASGRFMPKKETELGALWRTGADPHDYVFDLDKEKEVTEGMQRREKKLAKANRKRQRTDALLQLQARKEHETLPATQPAPEISFARSSPVRQHSSQNMPLGFSQGFSQPVTMSQPITGPFAQRPKKKVKRKGGF</sequence>
<dbReference type="PANTHER" id="PTHR28221:SF2">
    <property type="entry name" value="RNA POLYMERASE I-SPECIFIC TRANSCRIPTION INITIATION FACTOR RRN6"/>
    <property type="match status" value="1"/>
</dbReference>
<keyword evidence="4" id="KW-0648">Protein biosynthesis</keyword>
<feature type="domain" description="RRN6 K-rich C-terminal" evidence="3">
    <location>
        <begin position="866"/>
        <end position="983"/>
    </location>
</feature>
<dbReference type="GO" id="GO:0001163">
    <property type="term" value="F:RNA polymerase I transcription regulatory region sequence-specific DNA binding"/>
    <property type="evidence" value="ECO:0007669"/>
    <property type="project" value="TreeGrafter"/>
</dbReference>
<dbReference type="Pfam" id="PF10214">
    <property type="entry name" value="Rrn6_beta-prop"/>
    <property type="match status" value="1"/>
</dbReference>
<reference evidence="5" key="1">
    <citation type="submission" date="2016-02" db="EMBL/GenBank/DDBJ databases">
        <title>Draft genome sequence of Microdochium bolleyi, a fungal endophyte of beachgrass.</title>
        <authorList>
            <consortium name="DOE Joint Genome Institute"/>
            <person name="David A.S."/>
            <person name="May G."/>
            <person name="Haridas S."/>
            <person name="Lim J."/>
            <person name="Wang M."/>
            <person name="Labutti K."/>
            <person name="Lipzen A."/>
            <person name="Barry K."/>
            <person name="Grigoriev I.V."/>
        </authorList>
    </citation>
    <scope>NUCLEOTIDE SEQUENCE [LARGE SCALE GENOMIC DNA]</scope>
    <source>
        <strain evidence="5">J235TASD1</strain>
    </source>
</reference>
<evidence type="ECO:0000313" key="5">
    <source>
        <dbReference type="Proteomes" id="UP000070501"/>
    </source>
</evidence>
<feature type="region of interest" description="Disordered" evidence="1">
    <location>
        <begin position="43"/>
        <end position="70"/>
    </location>
</feature>
<gene>
    <name evidence="4" type="ORF">Micbo1qcDRAFT_229900</name>
</gene>
<feature type="compositionally biased region" description="Basic residues" evidence="1">
    <location>
        <begin position="972"/>
        <end position="983"/>
    </location>
</feature>
<feature type="domain" description="RRN6 beta-propeller" evidence="2">
    <location>
        <begin position="117"/>
        <end position="497"/>
    </location>
</feature>
<accession>A0A136JJ43</accession>
<keyword evidence="4" id="KW-0396">Initiation factor</keyword>
<dbReference type="InterPro" id="IPR048535">
    <property type="entry name" value="RRN6_beta-prop"/>
</dbReference>